<proteinExistence type="predicted"/>
<dbReference type="GO" id="GO:0004523">
    <property type="term" value="F:RNA-DNA hybrid ribonuclease activity"/>
    <property type="evidence" value="ECO:0007669"/>
    <property type="project" value="InterPro"/>
</dbReference>
<dbReference type="EMBL" id="CM007656">
    <property type="protein sequence ID" value="ONI01134.1"/>
    <property type="molecule type" value="Genomic_DNA"/>
</dbReference>
<evidence type="ECO:0000259" key="2">
    <source>
        <dbReference type="Pfam" id="PF13966"/>
    </source>
</evidence>
<organism evidence="3 4">
    <name type="scientific">Prunus persica</name>
    <name type="common">Peach</name>
    <name type="synonym">Amygdalus persica</name>
    <dbReference type="NCBI Taxonomy" id="3760"/>
    <lineage>
        <taxon>Eukaryota</taxon>
        <taxon>Viridiplantae</taxon>
        <taxon>Streptophyta</taxon>
        <taxon>Embryophyta</taxon>
        <taxon>Tracheophyta</taxon>
        <taxon>Spermatophyta</taxon>
        <taxon>Magnoliopsida</taxon>
        <taxon>eudicotyledons</taxon>
        <taxon>Gunneridae</taxon>
        <taxon>Pentapetalae</taxon>
        <taxon>rosids</taxon>
        <taxon>fabids</taxon>
        <taxon>Rosales</taxon>
        <taxon>Rosaceae</taxon>
        <taxon>Amygdaloideae</taxon>
        <taxon>Amygdaleae</taxon>
        <taxon>Prunus</taxon>
    </lineage>
</organism>
<keyword evidence="4" id="KW-1185">Reference proteome</keyword>
<accession>M5W358</accession>
<evidence type="ECO:0000259" key="1">
    <source>
        <dbReference type="Pfam" id="PF13456"/>
    </source>
</evidence>
<dbReference type="InterPro" id="IPR036397">
    <property type="entry name" value="RNaseH_sf"/>
</dbReference>
<dbReference type="eggNOG" id="KOG1075">
    <property type="taxonomic scope" value="Eukaryota"/>
</dbReference>
<dbReference type="GO" id="GO:0003676">
    <property type="term" value="F:nucleic acid binding"/>
    <property type="evidence" value="ECO:0007669"/>
    <property type="project" value="InterPro"/>
</dbReference>
<reference evidence="3 4" key="1">
    <citation type="journal article" date="2013" name="Nat. Genet.">
        <title>The high-quality draft genome of peach (Prunus persica) identifies unique patterns of genetic diversity, domestication and genome evolution.</title>
        <authorList>
            <consortium name="International Peach Genome Initiative"/>
            <person name="Verde I."/>
            <person name="Abbott A.G."/>
            <person name="Scalabrin S."/>
            <person name="Jung S."/>
            <person name="Shu S."/>
            <person name="Marroni F."/>
            <person name="Zhebentyayeva T."/>
            <person name="Dettori M.T."/>
            <person name="Grimwood J."/>
            <person name="Cattonaro F."/>
            <person name="Zuccolo A."/>
            <person name="Rossini L."/>
            <person name="Jenkins J."/>
            <person name="Vendramin E."/>
            <person name="Meisel L.A."/>
            <person name="Decroocq V."/>
            <person name="Sosinski B."/>
            <person name="Prochnik S."/>
            <person name="Mitros T."/>
            <person name="Policriti A."/>
            <person name="Cipriani G."/>
            <person name="Dondini L."/>
            <person name="Ficklin S."/>
            <person name="Goodstein D.M."/>
            <person name="Xuan P."/>
            <person name="Del Fabbro C."/>
            <person name="Aramini V."/>
            <person name="Copetti D."/>
            <person name="Gonzalez S."/>
            <person name="Horner D.S."/>
            <person name="Falchi R."/>
            <person name="Lucas S."/>
            <person name="Mica E."/>
            <person name="Maldonado J."/>
            <person name="Lazzari B."/>
            <person name="Bielenberg D."/>
            <person name="Pirona R."/>
            <person name="Miculan M."/>
            <person name="Barakat A."/>
            <person name="Testolin R."/>
            <person name="Stella A."/>
            <person name="Tartarini S."/>
            <person name="Tonutti P."/>
            <person name="Arus P."/>
            <person name="Orellana A."/>
            <person name="Wells C."/>
            <person name="Main D."/>
            <person name="Vizzotto G."/>
            <person name="Silva H."/>
            <person name="Salamini F."/>
            <person name="Schmutz J."/>
            <person name="Morgante M."/>
            <person name="Rokhsar D.S."/>
        </authorList>
    </citation>
    <scope>NUCLEOTIDE SEQUENCE [LARGE SCALE GENOMIC DNA]</scope>
    <source>
        <strain evidence="4">cv. Nemared</strain>
    </source>
</reference>
<evidence type="ECO:0000313" key="3">
    <source>
        <dbReference type="EMBL" id="ONI01134.1"/>
    </source>
</evidence>
<dbReference type="Pfam" id="PF13456">
    <property type="entry name" value="RVT_3"/>
    <property type="match status" value="1"/>
</dbReference>
<dbReference type="AlphaFoldDB" id="M5W358"/>
<dbReference type="InterPro" id="IPR026960">
    <property type="entry name" value="RVT-Znf"/>
</dbReference>
<dbReference type="InterPro" id="IPR002156">
    <property type="entry name" value="RNaseH_domain"/>
</dbReference>
<dbReference type="Pfam" id="PF13966">
    <property type="entry name" value="zf-RVT"/>
    <property type="match status" value="1"/>
</dbReference>
<feature type="domain" description="RNase H type-1" evidence="1">
    <location>
        <begin position="226"/>
        <end position="347"/>
    </location>
</feature>
<protein>
    <recommendedName>
        <fullName evidence="5">RNase H type-1 domain-containing protein</fullName>
    </recommendedName>
</protein>
<dbReference type="PANTHER" id="PTHR47723">
    <property type="entry name" value="OS05G0353850 PROTEIN"/>
    <property type="match status" value="1"/>
</dbReference>
<dbReference type="Proteomes" id="UP000006882">
    <property type="component" value="Chromosome G6"/>
</dbReference>
<evidence type="ECO:0000313" key="4">
    <source>
        <dbReference type="Proteomes" id="UP000006882"/>
    </source>
</evidence>
<evidence type="ECO:0008006" key="5">
    <source>
        <dbReference type="Google" id="ProtNLM"/>
    </source>
</evidence>
<dbReference type="HOGENOM" id="CLU_068374_0_0_1"/>
<dbReference type="InterPro" id="IPR012337">
    <property type="entry name" value="RNaseH-like_sf"/>
</dbReference>
<dbReference type="PANTHER" id="PTHR47723:SF19">
    <property type="entry name" value="POLYNUCLEOTIDYL TRANSFERASE, RIBONUCLEASE H-LIKE SUPERFAMILY PROTEIN"/>
    <property type="match status" value="1"/>
</dbReference>
<dbReference type="OMA" id="DIRIWKY"/>
<dbReference type="Gramene" id="ONI01134">
    <property type="protein sequence ID" value="ONI01134"/>
    <property type="gene ID" value="PRUPE_6G123500"/>
</dbReference>
<name>M5W358_PRUPE</name>
<dbReference type="SUPFAM" id="SSF53098">
    <property type="entry name" value="Ribonuclease H-like"/>
    <property type="match status" value="1"/>
</dbReference>
<dbReference type="InterPro" id="IPR044730">
    <property type="entry name" value="RNase_H-like_dom_plant"/>
</dbReference>
<gene>
    <name evidence="3" type="ORF">PRUPE_6G123500</name>
</gene>
<dbReference type="Gene3D" id="3.30.420.10">
    <property type="entry name" value="Ribonuclease H-like superfamily/Ribonuclease H"/>
    <property type="match status" value="1"/>
</dbReference>
<dbReference type="InterPro" id="IPR053151">
    <property type="entry name" value="RNase_H-like"/>
</dbReference>
<sequence length="363" mass="41393">MEGVDVDCPVSHFFKHGWWDVDKLRNFLAEDTVQKITSLAVDFDGRLEDIRIWKYTDNGSFTVKSAYNLLFKRPDWPDPWWKVPWQMRIHPKLQIFCWLVYQGKILSNEQRVGTHLTFDSSCQCCGWPIEPRGDAARFFQANFKAWLVSNLCSKSVYDLQPWLFIWKWRNSRVFNVEAELPFHPKRIIASAVSEWLQTCPNSISKRTQVQIMLAWEPPMNGVFKLNVDGSRKGGIGCIGAGGIIRDSFGDWMGGFAVNLGIGQTLDDELWGLFFGLKLVAAKGVARLSIEMDSMTDVQLIKQHVPSCLHPCTGVIASCVALISKFEFVELTHVYRERNAAADCLANWSLNMDLGGCFFYEAPF</sequence>
<feature type="domain" description="Reverse transcriptase zinc-binding" evidence="2">
    <location>
        <begin position="61"/>
        <end position="130"/>
    </location>
</feature>
<dbReference type="CDD" id="cd06222">
    <property type="entry name" value="RNase_H_like"/>
    <property type="match status" value="1"/>
</dbReference>